<organism evidence="5 6">
    <name type="scientific">Symbiodinium pilosum</name>
    <name type="common">Dinoflagellate</name>
    <dbReference type="NCBI Taxonomy" id="2952"/>
    <lineage>
        <taxon>Eukaryota</taxon>
        <taxon>Sar</taxon>
        <taxon>Alveolata</taxon>
        <taxon>Dinophyceae</taxon>
        <taxon>Suessiales</taxon>
        <taxon>Symbiodiniaceae</taxon>
        <taxon>Symbiodinium</taxon>
    </lineage>
</organism>
<evidence type="ECO:0000256" key="3">
    <source>
        <dbReference type="ARBA" id="ARBA00022801"/>
    </source>
</evidence>
<dbReference type="InterPro" id="IPR051201">
    <property type="entry name" value="Chloro_Bact_Ser_Proteases"/>
</dbReference>
<dbReference type="PRINTS" id="PR00834">
    <property type="entry name" value="PROTEASES2C"/>
</dbReference>
<dbReference type="InterPro" id="IPR006145">
    <property type="entry name" value="PsdUridine_synth_RsuA/RluA"/>
</dbReference>
<dbReference type="InterPro" id="IPR001478">
    <property type="entry name" value="PDZ"/>
</dbReference>
<dbReference type="EMBL" id="CAJNIZ010022112">
    <property type="protein sequence ID" value="CAE7457981.1"/>
    <property type="molecule type" value="Genomic_DNA"/>
</dbReference>
<name>A0A812RW33_SYMPI</name>
<dbReference type="SUPFAM" id="SSF50494">
    <property type="entry name" value="Trypsin-like serine proteases"/>
    <property type="match status" value="1"/>
</dbReference>
<evidence type="ECO:0000313" key="5">
    <source>
        <dbReference type="EMBL" id="CAE7457981.1"/>
    </source>
</evidence>
<dbReference type="Proteomes" id="UP000649617">
    <property type="component" value="Unassembled WGS sequence"/>
</dbReference>
<dbReference type="Gene3D" id="2.30.42.10">
    <property type="match status" value="1"/>
</dbReference>
<dbReference type="GO" id="GO:0006508">
    <property type="term" value="P:proteolysis"/>
    <property type="evidence" value="ECO:0007669"/>
    <property type="project" value="UniProtKB-KW"/>
</dbReference>
<dbReference type="PANTHER" id="PTHR43343:SF3">
    <property type="entry name" value="PROTEASE DO-LIKE 8, CHLOROPLASTIC"/>
    <property type="match status" value="1"/>
</dbReference>
<dbReference type="InterPro" id="IPR009003">
    <property type="entry name" value="Peptidase_S1_PA"/>
</dbReference>
<dbReference type="OrthoDB" id="4217619at2759"/>
<keyword evidence="6" id="KW-1185">Reference proteome</keyword>
<reference evidence="5" key="1">
    <citation type="submission" date="2021-02" db="EMBL/GenBank/DDBJ databases">
        <authorList>
            <person name="Dougan E. K."/>
            <person name="Rhodes N."/>
            <person name="Thang M."/>
            <person name="Chan C."/>
        </authorList>
    </citation>
    <scope>NUCLEOTIDE SEQUENCE</scope>
</reference>
<protein>
    <submittedName>
        <fullName evidence="5">DEGP1 protein</fullName>
    </submittedName>
</protein>
<evidence type="ECO:0000256" key="2">
    <source>
        <dbReference type="ARBA" id="ARBA00022670"/>
    </source>
</evidence>
<dbReference type="GO" id="GO:0004252">
    <property type="term" value="F:serine-type endopeptidase activity"/>
    <property type="evidence" value="ECO:0007669"/>
    <property type="project" value="InterPro"/>
</dbReference>
<accession>A0A812RW33</accession>
<dbReference type="SUPFAM" id="SSF50156">
    <property type="entry name" value="PDZ domain-like"/>
    <property type="match status" value="1"/>
</dbReference>
<feature type="domain" description="PDZ" evidence="4">
    <location>
        <begin position="514"/>
        <end position="582"/>
    </location>
</feature>
<dbReference type="Pfam" id="PF13365">
    <property type="entry name" value="Trypsin_2"/>
    <property type="match status" value="1"/>
</dbReference>
<gene>
    <name evidence="5" type="primary">DEGP1</name>
    <name evidence="5" type="ORF">SPIL2461_LOCUS11290</name>
</gene>
<dbReference type="Gene3D" id="3.30.2350.10">
    <property type="entry name" value="Pseudouridine synthase"/>
    <property type="match status" value="1"/>
</dbReference>
<keyword evidence="3" id="KW-0378">Hydrolase</keyword>
<dbReference type="GO" id="GO:0001522">
    <property type="term" value="P:pseudouridine synthesis"/>
    <property type="evidence" value="ECO:0007669"/>
    <property type="project" value="InterPro"/>
</dbReference>
<dbReference type="InterPro" id="IPR001940">
    <property type="entry name" value="Peptidase_S1C"/>
</dbReference>
<evidence type="ECO:0000256" key="1">
    <source>
        <dbReference type="ARBA" id="ARBA00010541"/>
    </source>
</evidence>
<comment type="caution">
    <text evidence="5">The sequence shown here is derived from an EMBL/GenBank/DDBJ whole genome shotgun (WGS) entry which is preliminary data.</text>
</comment>
<dbReference type="SUPFAM" id="SSF55120">
    <property type="entry name" value="Pseudouridine synthase"/>
    <property type="match status" value="1"/>
</dbReference>
<dbReference type="GO" id="GO:0003723">
    <property type="term" value="F:RNA binding"/>
    <property type="evidence" value="ECO:0007669"/>
    <property type="project" value="InterPro"/>
</dbReference>
<dbReference type="Gene3D" id="2.40.10.120">
    <property type="match status" value="1"/>
</dbReference>
<dbReference type="InterPro" id="IPR020103">
    <property type="entry name" value="PsdUridine_synth_cat_dom_sf"/>
</dbReference>
<dbReference type="CDD" id="cd02869">
    <property type="entry name" value="PseudoU_synth_RluA_like"/>
    <property type="match status" value="1"/>
</dbReference>
<dbReference type="InterPro" id="IPR036034">
    <property type="entry name" value="PDZ_sf"/>
</dbReference>
<evidence type="ECO:0000313" key="6">
    <source>
        <dbReference type="Proteomes" id="UP000649617"/>
    </source>
</evidence>
<sequence length="633" mass="67708">MDEPERGLLSDYLKAMFPRSPLLAFIDRGRGFLHRLDVPSSGLILVAKSHDAWYQLKVQAACGDIQRDYLALCHGWMSPHRKEINARICWWPNGRRSPGSVEDSGRLSATKLSIIEFCRIGARGLCLLLIRIVTGRMHQIRLHTSHVGHPTVRDAKYSSKETAQEDARWCPDHFLHRYSLAFFDSARKQLHKVLEPLDSGLQEALGKVSILKAGLAGRPAGIMESQSLRRVVPVSADGKILNASSAEPGEDQGECPGRRELVQQVGLANVLAAGAVAPEPARALARSAEERAAAQVFRAATPGVVAVSRGYRQGERKRSGGVEDGLPPSLGSGFVWDATHVVTNYHVVRDLAPGELQIVFLDAVSGMDENELPKREILKGELIGSDPFTDTAVIKVIPPPSGTMTVGMHPLPTGESSALEVGQTVFAIGNPFGLDHSMSRGIISGKSRTLDIGERPIQGCIQTDASINPGNSGGPLLDAGGRVIGVNTAILTASGTSAGVGLAIPVDTVKRNVELILKKGFVSRGFLGITFAPDAIADALNIPGVIVYGIIPNSPAEQAGVRPMLNGTIGDVITSMDAKTIRTGSDVFRLLDKRVPGDVVALGLQRARRDVDGSAIIDQLTFNVTLSAAPRKF</sequence>
<evidence type="ECO:0000259" key="4">
    <source>
        <dbReference type="PROSITE" id="PS50106"/>
    </source>
</evidence>
<dbReference type="PROSITE" id="PS50106">
    <property type="entry name" value="PDZ"/>
    <property type="match status" value="1"/>
</dbReference>
<keyword evidence="2" id="KW-0645">Protease</keyword>
<dbReference type="PANTHER" id="PTHR43343">
    <property type="entry name" value="PEPTIDASE S12"/>
    <property type="match status" value="1"/>
</dbReference>
<dbReference type="AlphaFoldDB" id="A0A812RW33"/>
<dbReference type="Pfam" id="PF00849">
    <property type="entry name" value="PseudoU_synth_2"/>
    <property type="match status" value="1"/>
</dbReference>
<comment type="similarity">
    <text evidence="1">Belongs to the peptidase S1C family.</text>
</comment>
<proteinExistence type="inferred from homology"/>
<dbReference type="Pfam" id="PF13180">
    <property type="entry name" value="PDZ_2"/>
    <property type="match status" value="1"/>
</dbReference>
<dbReference type="GO" id="GO:0009982">
    <property type="term" value="F:pseudouridine synthase activity"/>
    <property type="evidence" value="ECO:0007669"/>
    <property type="project" value="InterPro"/>
</dbReference>